<dbReference type="Pfam" id="PF12833">
    <property type="entry name" value="HTH_18"/>
    <property type="match status" value="1"/>
</dbReference>
<feature type="transmembrane region" description="Helical" evidence="4">
    <location>
        <begin position="206"/>
        <end position="225"/>
    </location>
</feature>
<feature type="domain" description="HTH araC/xylS-type" evidence="5">
    <location>
        <begin position="260"/>
        <end position="361"/>
    </location>
</feature>
<dbReference type="SMART" id="SM00342">
    <property type="entry name" value="HTH_ARAC"/>
    <property type="match status" value="1"/>
</dbReference>
<dbReference type="PROSITE" id="PS00041">
    <property type="entry name" value="HTH_ARAC_FAMILY_1"/>
    <property type="match status" value="1"/>
</dbReference>
<keyword evidence="4" id="KW-1133">Transmembrane helix</keyword>
<dbReference type="OrthoDB" id="9799319at2"/>
<dbReference type="GO" id="GO:0043565">
    <property type="term" value="F:sequence-specific DNA binding"/>
    <property type="evidence" value="ECO:0007669"/>
    <property type="project" value="InterPro"/>
</dbReference>
<name>T0GGE0_9LEPT</name>
<dbReference type="PANTHER" id="PTHR43280:SF29">
    <property type="entry name" value="ARAC-FAMILY TRANSCRIPTIONAL REGULATOR"/>
    <property type="match status" value="1"/>
</dbReference>
<proteinExistence type="predicted"/>
<dbReference type="PROSITE" id="PS01124">
    <property type="entry name" value="HTH_ARAC_FAMILY_2"/>
    <property type="match status" value="1"/>
</dbReference>
<evidence type="ECO:0000256" key="3">
    <source>
        <dbReference type="ARBA" id="ARBA00023163"/>
    </source>
</evidence>
<keyword evidence="3" id="KW-0804">Transcription</keyword>
<comment type="caution">
    <text evidence="6">The sequence shown here is derived from an EMBL/GenBank/DDBJ whole genome shotgun (WGS) entry which is preliminary data.</text>
</comment>
<dbReference type="InterPro" id="IPR018060">
    <property type="entry name" value="HTH_AraC"/>
</dbReference>
<evidence type="ECO:0000313" key="7">
    <source>
        <dbReference type="Proteomes" id="UP000015454"/>
    </source>
</evidence>
<keyword evidence="4" id="KW-0812">Transmembrane</keyword>
<sequence length="378" mass="43068">MTLLVWLENGFILFGGFLAVLLSVNEMLSRSKEAYRFFFSSTLLSVACIQLLSAFGLKTATDSSGSPFLFANIHLPFLFLPAPFAYLTIKTISDEHFSIKRYGILIGFTVFTVGLFFAVYNLPILGLERSSLYAAEVFDDKTIPRTWTSQLPYFFAGIYSLIFAAKIFRVLGQSQDFRVKVLLGIFLLDTFAVSILVILGSIFGTFFFRSALLAISFVLCLIFFVRSKYPNISENISKELAKVRYARSRLEGMDSDSLIERLNELLETEKIYKNDNLSLAGIAKELSLTPHQLSELINQKLNLGFFSLINRYRVEEAKRLLIWTDKTVLEITYEVGFNNRSSFNESFLKFTGATPITYRRKNKMSEIITTDKKNRKTL</sequence>
<dbReference type="InterPro" id="IPR018062">
    <property type="entry name" value="HTH_AraC-typ_CS"/>
</dbReference>
<feature type="transmembrane region" description="Helical" evidence="4">
    <location>
        <begin position="6"/>
        <end position="25"/>
    </location>
</feature>
<dbReference type="SUPFAM" id="SSF46689">
    <property type="entry name" value="Homeodomain-like"/>
    <property type="match status" value="1"/>
</dbReference>
<dbReference type="EMBL" id="AHMO02000008">
    <property type="protein sequence ID" value="EQA45924.1"/>
    <property type="molecule type" value="Genomic_DNA"/>
</dbReference>
<dbReference type="GO" id="GO:0003700">
    <property type="term" value="F:DNA-binding transcription factor activity"/>
    <property type="evidence" value="ECO:0007669"/>
    <property type="project" value="InterPro"/>
</dbReference>
<keyword evidence="1" id="KW-0805">Transcription regulation</keyword>
<dbReference type="STRING" id="1049789.LEP1GSC050_3808"/>
<evidence type="ECO:0000256" key="4">
    <source>
        <dbReference type="SAM" id="Phobius"/>
    </source>
</evidence>
<reference evidence="6" key="1">
    <citation type="submission" date="2013-05" db="EMBL/GenBank/DDBJ databases">
        <authorList>
            <person name="Harkins D.M."/>
            <person name="Durkin A.S."/>
            <person name="Brinkac L.M."/>
            <person name="Haft D.H."/>
            <person name="Selengut J.D."/>
            <person name="Sanka R."/>
            <person name="DePew J."/>
            <person name="Purushe J."/>
            <person name="Hartskeerl R.A."/>
            <person name="Ahmed A."/>
            <person name="van der Linden H."/>
            <person name="Goris M.G.A."/>
            <person name="Vinetz J.M."/>
            <person name="Sutton G.G."/>
            <person name="Nierman W.C."/>
            <person name="Fouts D.E."/>
        </authorList>
    </citation>
    <scope>NUCLEOTIDE SEQUENCE [LARGE SCALE GENOMIC DNA]</scope>
    <source>
        <strain evidence="6">5399</strain>
    </source>
</reference>
<dbReference type="AlphaFoldDB" id="T0GGE0"/>
<accession>T0GGE0</accession>
<feature type="transmembrane region" description="Helical" evidence="4">
    <location>
        <begin position="37"/>
        <end position="57"/>
    </location>
</feature>
<evidence type="ECO:0000313" key="6">
    <source>
        <dbReference type="EMBL" id="EQA45924.1"/>
    </source>
</evidence>
<dbReference type="InterPro" id="IPR009057">
    <property type="entry name" value="Homeodomain-like_sf"/>
</dbReference>
<dbReference type="Proteomes" id="UP000015454">
    <property type="component" value="Unassembled WGS sequence"/>
</dbReference>
<feature type="transmembrane region" description="Helical" evidence="4">
    <location>
        <begin position="151"/>
        <end position="169"/>
    </location>
</feature>
<protein>
    <submittedName>
        <fullName evidence="6">DNA-binding helix-turn-helix protein</fullName>
    </submittedName>
</protein>
<organism evidence="6 7">
    <name type="scientific">Leptospira broomii serovar Hurstbridge str. 5399</name>
    <dbReference type="NCBI Taxonomy" id="1049789"/>
    <lineage>
        <taxon>Bacteria</taxon>
        <taxon>Pseudomonadati</taxon>
        <taxon>Spirochaetota</taxon>
        <taxon>Spirochaetia</taxon>
        <taxon>Leptospirales</taxon>
        <taxon>Leptospiraceae</taxon>
        <taxon>Leptospira</taxon>
    </lineage>
</organism>
<feature type="transmembrane region" description="Helical" evidence="4">
    <location>
        <begin position="69"/>
        <end position="89"/>
    </location>
</feature>
<dbReference type="RefSeq" id="WP_010571900.1">
    <property type="nucleotide sequence ID" value="NZ_AHMO02000008.1"/>
</dbReference>
<keyword evidence="2 6" id="KW-0238">DNA-binding</keyword>
<feature type="transmembrane region" description="Helical" evidence="4">
    <location>
        <begin position="101"/>
        <end position="122"/>
    </location>
</feature>
<dbReference type="Gene3D" id="1.10.10.60">
    <property type="entry name" value="Homeodomain-like"/>
    <property type="match status" value="2"/>
</dbReference>
<evidence type="ECO:0000256" key="1">
    <source>
        <dbReference type="ARBA" id="ARBA00023015"/>
    </source>
</evidence>
<keyword evidence="7" id="KW-1185">Reference proteome</keyword>
<evidence type="ECO:0000259" key="5">
    <source>
        <dbReference type="PROSITE" id="PS01124"/>
    </source>
</evidence>
<keyword evidence="4" id="KW-0472">Membrane</keyword>
<evidence type="ECO:0000256" key="2">
    <source>
        <dbReference type="ARBA" id="ARBA00023125"/>
    </source>
</evidence>
<dbReference type="PANTHER" id="PTHR43280">
    <property type="entry name" value="ARAC-FAMILY TRANSCRIPTIONAL REGULATOR"/>
    <property type="match status" value="1"/>
</dbReference>
<gene>
    <name evidence="6" type="ORF">LEP1GSC050_3808</name>
</gene>
<feature type="transmembrane region" description="Helical" evidence="4">
    <location>
        <begin position="181"/>
        <end position="200"/>
    </location>
</feature>